<accession>A0A670J957</accession>
<feature type="compositionally biased region" description="Basic and acidic residues" evidence="8">
    <location>
        <begin position="957"/>
        <end position="971"/>
    </location>
</feature>
<reference evidence="13 14" key="1">
    <citation type="journal article" date="2019" name="Proc. Natl. Acad. Sci. U.S.A.">
        <title>Regulatory changes in pterin and carotenoid genes underlie balanced color polymorphisms in the wall lizard.</title>
        <authorList>
            <person name="Andrade P."/>
            <person name="Pinho C."/>
            <person name="Perez I de Lanuza G."/>
            <person name="Afonso S."/>
            <person name="Brejcha J."/>
            <person name="Rubin C.J."/>
            <person name="Wallerman O."/>
            <person name="Pereira P."/>
            <person name="Sabatino S.J."/>
            <person name="Bellati A."/>
            <person name="Pellitteri-Rosa D."/>
            <person name="Bosakova Z."/>
            <person name="Bunikis I."/>
            <person name="Carretero M.A."/>
            <person name="Feiner N."/>
            <person name="Marsik P."/>
            <person name="Pauperio F."/>
            <person name="Salvi D."/>
            <person name="Soler L."/>
            <person name="While G.M."/>
            <person name="Uller T."/>
            <person name="Font E."/>
            <person name="Andersson L."/>
            <person name="Carneiro M."/>
        </authorList>
    </citation>
    <scope>NUCLEOTIDE SEQUENCE</scope>
</reference>
<evidence type="ECO:0000313" key="13">
    <source>
        <dbReference type="Ensembl" id="ENSPMRP00000019732.1"/>
    </source>
</evidence>
<evidence type="ECO:0000256" key="4">
    <source>
        <dbReference type="ARBA" id="ARBA00022553"/>
    </source>
</evidence>
<dbReference type="InterPro" id="IPR001251">
    <property type="entry name" value="CRAL-TRIO_dom"/>
</dbReference>
<dbReference type="Pfam" id="PF23289">
    <property type="entry name" value="Spectrin_5"/>
    <property type="match status" value="1"/>
</dbReference>
<dbReference type="Gene3D" id="1.20.900.10">
    <property type="entry name" value="Dbl homology (DH) domain"/>
    <property type="match status" value="1"/>
</dbReference>
<evidence type="ECO:0000256" key="3">
    <source>
        <dbReference type="ARBA" id="ARBA00022490"/>
    </source>
</evidence>
<dbReference type="GeneTree" id="ENSGT00940000157874"/>
<evidence type="ECO:0000256" key="7">
    <source>
        <dbReference type="PROSITE-ProRule" id="PRU00192"/>
    </source>
</evidence>
<evidence type="ECO:0000256" key="5">
    <source>
        <dbReference type="ARBA" id="ARBA00022658"/>
    </source>
</evidence>
<proteinExistence type="inferred from homology"/>
<dbReference type="Pfam" id="PF13716">
    <property type="entry name" value="CRAL_TRIO_2"/>
    <property type="match status" value="1"/>
</dbReference>
<dbReference type="CDD" id="cd00170">
    <property type="entry name" value="SEC14"/>
    <property type="match status" value="1"/>
</dbReference>
<dbReference type="InterPro" id="IPR035899">
    <property type="entry name" value="DBL_dom_sf"/>
</dbReference>
<dbReference type="InterPro" id="IPR001849">
    <property type="entry name" value="PH_domain"/>
</dbReference>
<evidence type="ECO:0000259" key="10">
    <source>
        <dbReference type="PROSITE" id="PS50003"/>
    </source>
</evidence>
<dbReference type="CDD" id="cd01227">
    <property type="entry name" value="PH_Dbs"/>
    <property type="match status" value="1"/>
</dbReference>
<dbReference type="InterPro" id="IPR001331">
    <property type="entry name" value="GDS_CDC24_CS"/>
</dbReference>
<dbReference type="InterPro" id="IPR056466">
    <property type="entry name" value="Spectrin_DBS"/>
</dbReference>
<dbReference type="InterPro" id="IPR035534">
    <property type="entry name" value="DBS_PH"/>
</dbReference>
<dbReference type="CDD" id="cd00160">
    <property type="entry name" value="RhoGEF"/>
    <property type="match status" value="1"/>
</dbReference>
<dbReference type="Ensembl" id="ENSPMRT00000020962.1">
    <property type="protein sequence ID" value="ENSPMRP00000019732.1"/>
    <property type="gene ID" value="ENSPMRG00000012700.1"/>
</dbReference>
<dbReference type="InterPro" id="IPR001452">
    <property type="entry name" value="SH3_domain"/>
</dbReference>
<evidence type="ECO:0000259" key="11">
    <source>
        <dbReference type="PROSITE" id="PS50010"/>
    </source>
</evidence>
<reference evidence="13" key="3">
    <citation type="submission" date="2025-09" db="UniProtKB">
        <authorList>
            <consortium name="Ensembl"/>
        </authorList>
    </citation>
    <scope>IDENTIFICATION</scope>
</reference>
<feature type="domain" description="CRAL-TRIO" evidence="12">
    <location>
        <begin position="52"/>
        <end position="224"/>
    </location>
</feature>
<keyword evidence="5" id="KW-0344">Guanine-nucleotide releasing factor</keyword>
<dbReference type="Pfam" id="PF22697">
    <property type="entry name" value="SOS1_NGEF_PH"/>
    <property type="match status" value="1"/>
</dbReference>
<dbReference type="InterPro" id="IPR000219">
    <property type="entry name" value="DH_dom"/>
</dbReference>
<protein>
    <submittedName>
        <fullName evidence="13">MCF.2 cell line derived transforming sequence like</fullName>
    </submittedName>
</protein>
<dbReference type="Gene3D" id="3.40.525.10">
    <property type="entry name" value="CRAL-TRIO lipid binding domain"/>
    <property type="match status" value="1"/>
</dbReference>
<keyword evidence="14" id="KW-1185">Reference proteome</keyword>
<gene>
    <name evidence="13" type="primary">MCF2L</name>
</gene>
<dbReference type="PROSITE" id="PS00741">
    <property type="entry name" value="DH_1"/>
    <property type="match status" value="1"/>
</dbReference>
<comment type="subcellular location">
    <subcellularLocation>
        <location evidence="1">Cytoplasm</location>
    </subcellularLocation>
</comment>
<organism evidence="13 14">
    <name type="scientific">Podarcis muralis</name>
    <name type="common">Wall lizard</name>
    <name type="synonym">Lacerta muralis</name>
    <dbReference type="NCBI Taxonomy" id="64176"/>
    <lineage>
        <taxon>Eukaryota</taxon>
        <taxon>Metazoa</taxon>
        <taxon>Chordata</taxon>
        <taxon>Craniata</taxon>
        <taxon>Vertebrata</taxon>
        <taxon>Euteleostomi</taxon>
        <taxon>Lepidosauria</taxon>
        <taxon>Squamata</taxon>
        <taxon>Bifurcata</taxon>
        <taxon>Unidentata</taxon>
        <taxon>Episquamata</taxon>
        <taxon>Laterata</taxon>
        <taxon>Lacertibaenia</taxon>
        <taxon>Lacertidae</taxon>
        <taxon>Podarcis</taxon>
    </lineage>
</organism>
<feature type="region of interest" description="Disordered" evidence="8">
    <location>
        <begin position="560"/>
        <end position="596"/>
    </location>
</feature>
<dbReference type="GO" id="GO:0035556">
    <property type="term" value="P:intracellular signal transduction"/>
    <property type="evidence" value="ECO:0007669"/>
    <property type="project" value="InterPro"/>
</dbReference>
<dbReference type="SUPFAM" id="SSF52087">
    <property type="entry name" value="CRAL/TRIO domain"/>
    <property type="match status" value="1"/>
</dbReference>
<dbReference type="SMART" id="SM00326">
    <property type="entry name" value="SH3"/>
    <property type="match status" value="1"/>
</dbReference>
<dbReference type="GO" id="GO:0005085">
    <property type="term" value="F:guanyl-nucleotide exchange factor activity"/>
    <property type="evidence" value="ECO:0007669"/>
    <property type="project" value="UniProtKB-KW"/>
</dbReference>
<feature type="region of interest" description="Disordered" evidence="8">
    <location>
        <begin position="954"/>
        <end position="1029"/>
    </location>
</feature>
<dbReference type="CDD" id="cd11857">
    <property type="entry name" value="SH3_DBS"/>
    <property type="match status" value="1"/>
</dbReference>
<keyword evidence="4" id="KW-0597">Phosphoprotein</keyword>
<evidence type="ECO:0000256" key="2">
    <source>
        <dbReference type="ARBA" id="ARBA00022443"/>
    </source>
</evidence>
<evidence type="ECO:0000256" key="1">
    <source>
        <dbReference type="ARBA" id="ARBA00004496"/>
    </source>
</evidence>
<feature type="domain" description="DH" evidence="11">
    <location>
        <begin position="632"/>
        <end position="812"/>
    </location>
</feature>
<dbReference type="InterPro" id="IPR018159">
    <property type="entry name" value="Spectrin/alpha-actinin"/>
</dbReference>
<dbReference type="AlphaFoldDB" id="A0A670J957"/>
<comment type="similarity">
    <text evidence="6">Belongs to the MCF2 family.</text>
</comment>
<dbReference type="SMART" id="SM00325">
    <property type="entry name" value="RhoGEF"/>
    <property type="match status" value="1"/>
</dbReference>
<dbReference type="InterPro" id="IPR011993">
    <property type="entry name" value="PH-like_dom_sf"/>
</dbReference>
<dbReference type="PANTHER" id="PTHR22826:SF115">
    <property type="entry name" value="GUANINE NUCLEOTIDE EXCHANGE FACTOR DBS"/>
    <property type="match status" value="1"/>
</dbReference>
<dbReference type="GO" id="GO:0005737">
    <property type="term" value="C:cytoplasm"/>
    <property type="evidence" value="ECO:0007669"/>
    <property type="project" value="UniProtKB-SubCell"/>
</dbReference>
<evidence type="ECO:0000256" key="6">
    <source>
        <dbReference type="ARBA" id="ARBA00049987"/>
    </source>
</evidence>
<dbReference type="SMART" id="SM00516">
    <property type="entry name" value="SEC14"/>
    <property type="match status" value="1"/>
</dbReference>
<dbReference type="PROSITE" id="PS50191">
    <property type="entry name" value="CRAL_TRIO"/>
    <property type="match status" value="1"/>
</dbReference>
<dbReference type="PROSITE" id="PS50002">
    <property type="entry name" value="SH3"/>
    <property type="match status" value="1"/>
</dbReference>
<dbReference type="InterPro" id="IPR036028">
    <property type="entry name" value="SH3-like_dom_sf"/>
</dbReference>
<dbReference type="Gene3D" id="2.30.29.30">
    <property type="entry name" value="Pleckstrin-homology domain (PH domain)/Phosphotyrosine-binding domain (PTB)"/>
    <property type="match status" value="1"/>
</dbReference>
<sequence>MSNYWRFVLCKENGSCSCFSKDNQPNEGKEDMDHHIVVSDIIRLVQDKQKMLAIQPDEIMHQDIVPLCAAEIEDELRKKFAYLSGGRGKDGCPVITFPEYSTFSEIPEKEFQSVLTYLTNIPSSQDAGIGFILVIDRRQDKWTSVQASILRIAASFPGNLQLVLVLRPTGFFHRTIFDIAFKFHRDEYKMKLPIIMLSSLAELNSYIDRTQLTEDLGGTLDYCHNRWLTHRTAIENFAQMVKQTAKNLRSFGTELAETELPNDVQSTSALLTAHTENKDKMKEDLRIALIQGQDILKSIRKPVFENSEYNMNPDQLENQTTVERLLAQLDETEAAFDDFWSKHQQKLEQCLQLRHFELEFKEVKAALDSVSERLSHFTEVGNSCSHVEHILKDLASSEEKSHILGKAKMLISKGDQFIQNNHYAVDSILPKCNELQHHCDAIATAVNKIRAFLNQSHELHSRLEKSMKWCDEGIFLLASQPVDKCQSQDGAESALQEIEKFLETGGDNKLMELNYLSREYEAILSEELMEHIQKVLQKQESMEEMFQKRRVSLKKLAAKQMRPVQPVAPRPENSLKSPCPSPGLQRDTEDSSSPDSLMVRGMYLRRIKREISEIHQNRGGSVMDDEENLAVLRKHVMNELLETERAYVEELLCVLEGYAAEMDSPLMAHLILPGLQNKKDVLFGNMEEIYHFHNRIFLRELENYIEYPELVGRCFLERMEDFQIYEKYCQNKPRSESLWRQFSDSVFFQECQRKLDHKLSLDSYLLKPVQRITKYQLLLKEMLKYSKNCEGAEDLQEALTSILGILKAVNDSMHQIAITGYDGNLNELGKLLMQGSFSVWTDHKKGHSKVKDLARFKPMQRHLFLHEKAILFCKKREENGEGYEKAPSYSFKNSLNMTAVGITENVKGDAKKFEIWYNAREEVYIIQAPTLEVKATWVNEIRKVLTSQLQACRRNPSRNEARNIRKQEERSAGVVSPDGCVTSVASKYPEKGKGWSKTSQSLDASEENDGWSSAEDPLNSSDAEEEVKVEKKLTPGKYTVVADHDRGGPEDLVLKSGELVQLMHEGEDGLWYVKNLTTSKEGWVPVNSLLVLLGNSKSAISLSSSGMIFIVNALV</sequence>
<dbReference type="SUPFAM" id="SSF46966">
    <property type="entry name" value="Spectrin repeat"/>
    <property type="match status" value="2"/>
</dbReference>
<evidence type="ECO:0000256" key="8">
    <source>
        <dbReference type="SAM" id="MobiDB-lite"/>
    </source>
</evidence>
<dbReference type="Gene3D" id="2.30.30.40">
    <property type="entry name" value="SH3 Domains"/>
    <property type="match status" value="1"/>
</dbReference>
<keyword evidence="2 7" id="KW-0728">SH3 domain</keyword>
<dbReference type="FunFam" id="2.30.29.30:FF:000078">
    <property type="entry name" value="Guanine nucleotide exchange factor DBS"/>
    <property type="match status" value="1"/>
</dbReference>
<feature type="domain" description="PH" evidence="10">
    <location>
        <begin position="824"/>
        <end position="946"/>
    </location>
</feature>
<dbReference type="SUPFAM" id="SSF50044">
    <property type="entry name" value="SH3-domain"/>
    <property type="match status" value="1"/>
</dbReference>
<evidence type="ECO:0000259" key="12">
    <source>
        <dbReference type="PROSITE" id="PS50191"/>
    </source>
</evidence>
<dbReference type="Gene3D" id="1.20.58.60">
    <property type="match status" value="1"/>
</dbReference>
<dbReference type="PANTHER" id="PTHR22826">
    <property type="entry name" value="RHO GUANINE EXCHANGE FACTOR-RELATED"/>
    <property type="match status" value="1"/>
</dbReference>
<evidence type="ECO:0000313" key="14">
    <source>
        <dbReference type="Proteomes" id="UP000472272"/>
    </source>
</evidence>
<dbReference type="InterPro" id="IPR055251">
    <property type="entry name" value="SOS1_NGEF_PH"/>
</dbReference>
<dbReference type="PROSITE" id="PS50003">
    <property type="entry name" value="PH_DOMAIN"/>
    <property type="match status" value="1"/>
</dbReference>
<dbReference type="SUPFAM" id="SSF48065">
    <property type="entry name" value="DBL homology domain (DH-domain)"/>
    <property type="match status" value="1"/>
</dbReference>
<dbReference type="Pfam" id="PF00621">
    <property type="entry name" value="RhoGEF"/>
    <property type="match status" value="1"/>
</dbReference>
<dbReference type="InterPro" id="IPR051336">
    <property type="entry name" value="RhoGEF_Guanine_NuclExch_SF"/>
</dbReference>
<dbReference type="SUPFAM" id="SSF50729">
    <property type="entry name" value="PH domain-like"/>
    <property type="match status" value="1"/>
</dbReference>
<evidence type="ECO:0000259" key="9">
    <source>
        <dbReference type="PROSITE" id="PS50002"/>
    </source>
</evidence>
<dbReference type="InterPro" id="IPR035532">
    <property type="entry name" value="DBS_SH3"/>
</dbReference>
<reference evidence="13" key="2">
    <citation type="submission" date="2025-08" db="UniProtKB">
        <authorList>
            <consortium name="Ensembl"/>
        </authorList>
    </citation>
    <scope>IDENTIFICATION</scope>
</reference>
<name>A0A670J957_PODMU</name>
<dbReference type="FunFam" id="1.20.900.10:FF:000001">
    <property type="entry name" value="Guanine nucleotide exchange factor DBS"/>
    <property type="match status" value="1"/>
</dbReference>
<dbReference type="Proteomes" id="UP000472272">
    <property type="component" value="Chromosome 4"/>
</dbReference>
<feature type="domain" description="SH3" evidence="9">
    <location>
        <begin position="1033"/>
        <end position="1094"/>
    </location>
</feature>
<dbReference type="SMART" id="SM00233">
    <property type="entry name" value="PH"/>
    <property type="match status" value="1"/>
</dbReference>
<dbReference type="GO" id="GO:0035025">
    <property type="term" value="P:positive regulation of Rho protein signal transduction"/>
    <property type="evidence" value="ECO:0007669"/>
    <property type="project" value="TreeGrafter"/>
</dbReference>
<dbReference type="CDD" id="cd00176">
    <property type="entry name" value="SPEC"/>
    <property type="match status" value="1"/>
</dbReference>
<dbReference type="PROSITE" id="PS50010">
    <property type="entry name" value="DH_2"/>
    <property type="match status" value="1"/>
</dbReference>
<dbReference type="InterPro" id="IPR036865">
    <property type="entry name" value="CRAL-TRIO_dom_sf"/>
</dbReference>
<keyword evidence="3" id="KW-0963">Cytoplasm</keyword>